<dbReference type="EMBL" id="AP035768">
    <property type="protein sequence ID" value="BFO18888.1"/>
    <property type="molecule type" value="Genomic_DNA"/>
</dbReference>
<dbReference type="AlphaFoldDB" id="A0AAT9HNY0"/>
<protein>
    <submittedName>
        <fullName evidence="2">Uncharacterized protein</fullName>
    </submittedName>
</protein>
<accession>A0AAT9HNY0</accession>
<organism evidence="2">
    <name type="scientific">Streptomyces haneummycinicus</name>
    <dbReference type="NCBI Taxonomy" id="3074435"/>
    <lineage>
        <taxon>Bacteria</taxon>
        <taxon>Bacillati</taxon>
        <taxon>Actinomycetota</taxon>
        <taxon>Actinomycetes</taxon>
        <taxon>Kitasatosporales</taxon>
        <taxon>Streptomycetaceae</taxon>
        <taxon>Streptomyces</taxon>
    </lineage>
</organism>
<evidence type="ECO:0000313" key="2">
    <source>
        <dbReference type="EMBL" id="BFO18888.1"/>
    </source>
</evidence>
<gene>
    <name evidence="2" type="ORF">SHKM778_52760</name>
</gene>
<proteinExistence type="predicted"/>
<reference evidence="2" key="1">
    <citation type="submission" date="2024-06" db="EMBL/GenBank/DDBJ databases">
        <authorList>
            <consortium name="consrtm"/>
            <person name="Uemura M."/>
            <person name="Terahara T."/>
        </authorList>
    </citation>
    <scope>NUCLEOTIDE SEQUENCE</scope>
    <source>
        <strain evidence="2">KM77-8</strain>
    </source>
</reference>
<feature type="region of interest" description="Disordered" evidence="1">
    <location>
        <begin position="92"/>
        <end position="111"/>
    </location>
</feature>
<sequence>MTGRLPDGRTARAVLGEALRPPRFTGVGGVRPCGPAERRHLAPPVGEPVVDPGVPEQFQTAAGPPGADHHRVRGQLRSEVGQQAAGQLLGCPGLREGQGEPAQGVGKRGLRRGIGRGVPGVPLAQGDPAFLEQGAVGGFGTPEQFLACGVRGAAGPRHHDALGTFHDGRRRGLRAQPVQLGTLPGGDPGEFHQVRCGSGPHRGDGLLITP</sequence>
<evidence type="ECO:0000256" key="1">
    <source>
        <dbReference type="SAM" id="MobiDB-lite"/>
    </source>
</evidence>
<reference evidence="2" key="2">
    <citation type="submission" date="2024-07" db="EMBL/GenBank/DDBJ databases">
        <title>Streptomyces haneummycinica sp. nov., a new antibiotic-producing actinobacterium isolated from marine sediment.</title>
        <authorList>
            <person name="Uemura M."/>
            <person name="Hamada M."/>
            <person name="Hirano S."/>
            <person name="Kobayashi K."/>
            <person name="Ohshiro T."/>
            <person name="Kobayashi T."/>
            <person name="Terahara T."/>
        </authorList>
    </citation>
    <scope>NUCLEOTIDE SEQUENCE</scope>
    <source>
        <strain evidence="2">KM77-8</strain>
    </source>
</reference>
<name>A0AAT9HNY0_9ACTN</name>